<dbReference type="InterPro" id="IPR004811">
    <property type="entry name" value="RelA/Spo_fam"/>
</dbReference>
<name>A0A5Q2N2Z0_9FIRM</name>
<dbReference type="Gene3D" id="3.30.70.260">
    <property type="match status" value="1"/>
</dbReference>
<dbReference type="PROSITE" id="PS51831">
    <property type="entry name" value="HD"/>
    <property type="match status" value="1"/>
</dbReference>
<dbReference type="InterPro" id="IPR045600">
    <property type="entry name" value="RelA/SpoT_AH_RIS"/>
</dbReference>
<dbReference type="SUPFAM" id="SSF55021">
    <property type="entry name" value="ACT-like"/>
    <property type="match status" value="1"/>
</dbReference>
<keyword evidence="9" id="KW-1185">Reference proteome</keyword>
<dbReference type="InterPro" id="IPR002912">
    <property type="entry name" value="ACT_dom"/>
</dbReference>
<evidence type="ECO:0000256" key="2">
    <source>
        <dbReference type="ARBA" id="ARBA00013251"/>
    </source>
</evidence>
<evidence type="ECO:0000259" key="6">
    <source>
        <dbReference type="PROSITE" id="PS51831"/>
    </source>
</evidence>
<dbReference type="InterPro" id="IPR004095">
    <property type="entry name" value="TGS"/>
</dbReference>
<dbReference type="GO" id="GO:0016787">
    <property type="term" value="F:hydrolase activity"/>
    <property type="evidence" value="ECO:0007669"/>
    <property type="project" value="UniProtKB-KW"/>
</dbReference>
<dbReference type="GO" id="GO:0008728">
    <property type="term" value="F:GTP diphosphokinase activity"/>
    <property type="evidence" value="ECO:0007669"/>
    <property type="project" value="UniProtKB-EC"/>
</dbReference>
<dbReference type="InterPro" id="IPR012675">
    <property type="entry name" value="Beta-grasp_dom_sf"/>
</dbReference>
<dbReference type="Pfam" id="PF19296">
    <property type="entry name" value="RelA_AH_RIS"/>
    <property type="match status" value="1"/>
</dbReference>
<gene>
    <name evidence="8" type="ORF">FTV88_0521</name>
</gene>
<feature type="domain" description="ACT" evidence="5">
    <location>
        <begin position="649"/>
        <end position="723"/>
    </location>
</feature>
<dbReference type="Pfam" id="PF04607">
    <property type="entry name" value="RelA_SpoT"/>
    <property type="match status" value="1"/>
</dbReference>
<accession>A0A5Q2N2Z0</accession>
<evidence type="ECO:0000313" key="9">
    <source>
        <dbReference type="Proteomes" id="UP000366051"/>
    </source>
</evidence>
<dbReference type="InterPro" id="IPR006674">
    <property type="entry name" value="HD_domain"/>
</dbReference>
<evidence type="ECO:0000313" key="8">
    <source>
        <dbReference type="EMBL" id="QGG46700.1"/>
    </source>
</evidence>
<reference evidence="9" key="1">
    <citation type="submission" date="2019-11" db="EMBL/GenBank/DDBJ databases">
        <title>Genome sequence of Heliorestis convoluta strain HH, an alkaliphilic and minimalistic phototrophic bacterium from a soda lake in Egypt.</title>
        <authorList>
            <person name="Dewey E.D."/>
            <person name="Stokes L.M."/>
            <person name="Burchell B.M."/>
            <person name="Shaffer K.N."/>
            <person name="Huntington A.M."/>
            <person name="Baker J.M."/>
            <person name="Nadendla S."/>
            <person name="Giglio M.G."/>
            <person name="Touchman J.W."/>
            <person name="Blankenship R.E."/>
            <person name="Madigan M.T."/>
            <person name="Sattley W.M."/>
        </authorList>
    </citation>
    <scope>NUCLEOTIDE SEQUENCE [LARGE SCALE GENOMIC DNA]</scope>
    <source>
        <strain evidence="9">HH</strain>
    </source>
</reference>
<dbReference type="InterPro" id="IPR007685">
    <property type="entry name" value="RelA_SpoT"/>
</dbReference>
<dbReference type="InterPro" id="IPR012676">
    <property type="entry name" value="TGS-like"/>
</dbReference>
<dbReference type="Pfam" id="PF13291">
    <property type="entry name" value="ACT_4"/>
    <property type="match status" value="1"/>
</dbReference>
<dbReference type="PANTHER" id="PTHR21262:SF31">
    <property type="entry name" value="GTP PYROPHOSPHOKINASE"/>
    <property type="match status" value="1"/>
</dbReference>
<comment type="catalytic activity">
    <reaction evidence="3">
        <text>GTP + ATP = guanosine 3'-diphosphate 5'-triphosphate + AMP</text>
        <dbReference type="Rhea" id="RHEA:22088"/>
        <dbReference type="ChEBI" id="CHEBI:30616"/>
        <dbReference type="ChEBI" id="CHEBI:37565"/>
        <dbReference type="ChEBI" id="CHEBI:142410"/>
        <dbReference type="ChEBI" id="CHEBI:456215"/>
        <dbReference type="EC" id="2.7.6.5"/>
    </reaction>
</comment>
<dbReference type="Pfam" id="PF13328">
    <property type="entry name" value="HD_4"/>
    <property type="match status" value="1"/>
</dbReference>
<dbReference type="KEGG" id="hcv:FTV88_0521"/>
<comment type="function">
    <text evidence="4">In eubacteria ppGpp (guanosine 3'-diphosphate 5'-diphosphate) is a mediator of the stringent response that coordinates a variety of cellular activities in response to changes in nutritional abundance.</text>
</comment>
<dbReference type="Gene3D" id="1.10.3210.10">
    <property type="entry name" value="Hypothetical protein af1432"/>
    <property type="match status" value="1"/>
</dbReference>
<protein>
    <recommendedName>
        <fullName evidence="2">GTP diphosphokinase</fullName>
        <ecNumber evidence="2">2.7.6.5</ecNumber>
    </recommendedName>
</protein>
<dbReference type="CDD" id="cd00077">
    <property type="entry name" value="HDc"/>
    <property type="match status" value="1"/>
</dbReference>
<dbReference type="InterPro" id="IPR003607">
    <property type="entry name" value="HD/PDEase_dom"/>
</dbReference>
<dbReference type="SMART" id="SM00471">
    <property type="entry name" value="HDc"/>
    <property type="match status" value="1"/>
</dbReference>
<sequence>MQATLEQIIERIESYTNKEADLQFIRRAHQYAEEAHTGQFRKSGEPYIFHPMAVAYILADLELDVPTIAAGLLHDVVEDTPITLEELEKEFGAEVALLVDGVTKLSRLEFRSKQEQQVESLRKMFLAMAKDIRVILIKLADRLHNMRTLRHQRPEKQREIAVETIELFAPLANRLGISRIKWELEDLSLRYLEPETYYDLVQRIAVKRQEREARINEIIAILREKLEDVGIEADISGRPKHFYSIYKKMVNQKKDLSEIYDLIAVRVTVDNLKDCYGALGIIHTIWKPIPMRFKDYIATPKTNMYQSLHTTLLGPMGEPFEVQIRTWEMHRTAEYGIAAHWKYKEKSKVQGRNFEEKLAWLRQLLEWQSDQGDPQNFMESLKIEFFSDAVFVFTPKGDVVELPAGSTPIDFAYRIHSNVGHRCMGCKVNGRIVPLDYKLSTGEIVDILTKTTAGPSRDWLNVVKTATARNRIRQWFKKEKREEFVERGKEALEREIKKLHIDLVEALKTDRLNEIGKRFNLQGAEDVFFAIGDGALTTNQVLMRIKEELKKEKKYEENIAPPPEVKPFSGFGKPSQGVRMRGVDNVLIRFSRCCNPLPGDDIVGYITKGRGVSIHRSDCVNLVHMPPEDKERMVEVAWDKQSPTTYQVEIEVTALDRERLTTDVMLAVSDSKTTINSIYSRATKNKMALINMVVEIRDLGHLNFLFEKISKIKDVLDVRRLTPGISNKPEKGKGQLSS</sequence>
<proteinExistence type="inferred from homology"/>
<dbReference type="CDD" id="cd01668">
    <property type="entry name" value="TGS_RSH"/>
    <property type="match status" value="1"/>
</dbReference>
<evidence type="ECO:0000256" key="3">
    <source>
        <dbReference type="ARBA" id="ARBA00048244"/>
    </source>
</evidence>
<dbReference type="PROSITE" id="PS51671">
    <property type="entry name" value="ACT"/>
    <property type="match status" value="1"/>
</dbReference>
<dbReference type="GO" id="GO:0005886">
    <property type="term" value="C:plasma membrane"/>
    <property type="evidence" value="ECO:0007669"/>
    <property type="project" value="TreeGrafter"/>
</dbReference>
<dbReference type="FunFam" id="1.10.3210.10:FF:000001">
    <property type="entry name" value="GTP pyrophosphokinase RelA"/>
    <property type="match status" value="1"/>
</dbReference>
<dbReference type="AlphaFoldDB" id="A0A5Q2N2Z0"/>
<dbReference type="UniPathway" id="UPA00908">
    <property type="reaction ID" value="UER00884"/>
</dbReference>
<evidence type="ECO:0000259" key="5">
    <source>
        <dbReference type="PROSITE" id="PS51671"/>
    </source>
</evidence>
<dbReference type="Proteomes" id="UP000366051">
    <property type="component" value="Chromosome"/>
</dbReference>
<dbReference type="PANTHER" id="PTHR21262">
    <property type="entry name" value="GUANOSINE-3',5'-BIS DIPHOSPHATE 3'-PYROPHOSPHOHYDROLASE"/>
    <property type="match status" value="1"/>
</dbReference>
<evidence type="ECO:0000256" key="1">
    <source>
        <dbReference type="ARBA" id="ARBA00004976"/>
    </source>
</evidence>
<dbReference type="NCBIfam" id="TIGR00691">
    <property type="entry name" value="spoT_relA"/>
    <property type="match status" value="1"/>
</dbReference>
<dbReference type="EC" id="2.7.6.5" evidence="2"/>
<evidence type="ECO:0000259" key="7">
    <source>
        <dbReference type="PROSITE" id="PS51880"/>
    </source>
</evidence>
<dbReference type="CDD" id="cd05399">
    <property type="entry name" value="NT_Rel-Spo_like"/>
    <property type="match status" value="1"/>
</dbReference>
<dbReference type="Gene3D" id="3.10.20.30">
    <property type="match status" value="1"/>
</dbReference>
<dbReference type="EMBL" id="CP045875">
    <property type="protein sequence ID" value="QGG46700.1"/>
    <property type="molecule type" value="Genomic_DNA"/>
</dbReference>
<dbReference type="GO" id="GO:0015970">
    <property type="term" value="P:guanosine tetraphosphate biosynthetic process"/>
    <property type="evidence" value="ECO:0007669"/>
    <property type="project" value="UniProtKB-UniPathway"/>
</dbReference>
<dbReference type="Gene3D" id="3.30.460.10">
    <property type="entry name" value="Beta Polymerase, domain 2"/>
    <property type="match status" value="1"/>
</dbReference>
<feature type="domain" description="TGS" evidence="7">
    <location>
        <begin position="388"/>
        <end position="449"/>
    </location>
</feature>
<dbReference type="InterPro" id="IPR045865">
    <property type="entry name" value="ACT-like_dom_sf"/>
</dbReference>
<organism evidence="8 9">
    <name type="scientific">Heliorestis convoluta</name>
    <dbReference type="NCBI Taxonomy" id="356322"/>
    <lineage>
        <taxon>Bacteria</taxon>
        <taxon>Bacillati</taxon>
        <taxon>Bacillota</taxon>
        <taxon>Clostridia</taxon>
        <taxon>Eubacteriales</taxon>
        <taxon>Heliobacteriaceae</taxon>
        <taxon>Heliorestis</taxon>
    </lineage>
</organism>
<dbReference type="PROSITE" id="PS51880">
    <property type="entry name" value="TGS"/>
    <property type="match status" value="1"/>
</dbReference>
<dbReference type="InterPro" id="IPR043519">
    <property type="entry name" value="NT_sf"/>
</dbReference>
<dbReference type="SUPFAM" id="SSF81301">
    <property type="entry name" value="Nucleotidyltransferase"/>
    <property type="match status" value="1"/>
</dbReference>
<dbReference type="SMART" id="SM00954">
    <property type="entry name" value="RelA_SpoT"/>
    <property type="match status" value="1"/>
</dbReference>
<dbReference type="Pfam" id="PF02824">
    <property type="entry name" value="TGS"/>
    <property type="match status" value="1"/>
</dbReference>
<feature type="domain" description="HD" evidence="6">
    <location>
        <begin position="47"/>
        <end position="146"/>
    </location>
</feature>
<keyword evidence="8" id="KW-0378">Hydrolase</keyword>
<dbReference type="RefSeq" id="WP_279236942.1">
    <property type="nucleotide sequence ID" value="NZ_CP045875.1"/>
</dbReference>
<comment type="similarity">
    <text evidence="4">Belongs to the relA/spoT family.</text>
</comment>
<dbReference type="SUPFAM" id="SSF81271">
    <property type="entry name" value="TGS-like"/>
    <property type="match status" value="1"/>
</dbReference>
<evidence type="ECO:0000256" key="4">
    <source>
        <dbReference type="RuleBase" id="RU003847"/>
    </source>
</evidence>
<dbReference type="FunFam" id="3.30.460.10:FF:000001">
    <property type="entry name" value="GTP pyrophosphokinase RelA"/>
    <property type="match status" value="1"/>
</dbReference>
<comment type="pathway">
    <text evidence="1">Purine metabolism; ppGpp biosynthesis; ppGpp from GTP: step 1/2.</text>
</comment>
<dbReference type="InterPro" id="IPR033655">
    <property type="entry name" value="TGS_RelA/SpoT"/>
</dbReference>
<dbReference type="FunFam" id="3.10.20.30:FF:000002">
    <property type="entry name" value="GTP pyrophosphokinase (RelA/SpoT)"/>
    <property type="match status" value="1"/>
</dbReference>
<dbReference type="SUPFAM" id="SSF109604">
    <property type="entry name" value="HD-domain/PDEase-like"/>
    <property type="match status" value="1"/>
</dbReference>
<dbReference type="CDD" id="cd04876">
    <property type="entry name" value="ACT_RelA-SpoT"/>
    <property type="match status" value="1"/>
</dbReference>